<accession>A0ABN1IXC6</accession>
<reference evidence="1 2" key="1">
    <citation type="journal article" date="2019" name="Int. J. Syst. Evol. Microbiol.">
        <title>The Global Catalogue of Microorganisms (GCM) 10K type strain sequencing project: providing services to taxonomists for standard genome sequencing and annotation.</title>
        <authorList>
            <consortium name="The Broad Institute Genomics Platform"/>
            <consortium name="The Broad Institute Genome Sequencing Center for Infectious Disease"/>
            <person name="Wu L."/>
            <person name="Ma J."/>
        </authorList>
    </citation>
    <scope>NUCLEOTIDE SEQUENCE [LARGE SCALE GENOMIC DNA]</scope>
    <source>
        <strain evidence="1 2">JCM 15974</strain>
    </source>
</reference>
<dbReference type="Proteomes" id="UP001501758">
    <property type="component" value="Unassembled WGS sequence"/>
</dbReference>
<protein>
    <submittedName>
        <fullName evidence="1">Uncharacterized protein</fullName>
    </submittedName>
</protein>
<evidence type="ECO:0000313" key="1">
    <source>
        <dbReference type="EMBL" id="GAA0723082.1"/>
    </source>
</evidence>
<dbReference type="EMBL" id="BAAAGE010000002">
    <property type="protein sequence ID" value="GAA0723082.1"/>
    <property type="molecule type" value="Genomic_DNA"/>
</dbReference>
<keyword evidence="2" id="KW-1185">Reference proteome</keyword>
<evidence type="ECO:0000313" key="2">
    <source>
        <dbReference type="Proteomes" id="UP001501758"/>
    </source>
</evidence>
<gene>
    <name evidence="1" type="ORF">GCM10009430_26180</name>
</gene>
<organism evidence="1 2">
    <name type="scientific">Aquimarina litoralis</name>
    <dbReference type="NCBI Taxonomy" id="584605"/>
    <lineage>
        <taxon>Bacteria</taxon>
        <taxon>Pseudomonadati</taxon>
        <taxon>Bacteroidota</taxon>
        <taxon>Flavobacteriia</taxon>
        <taxon>Flavobacteriales</taxon>
        <taxon>Flavobacteriaceae</taxon>
        <taxon>Aquimarina</taxon>
    </lineage>
</organism>
<comment type="caution">
    <text evidence="1">The sequence shown here is derived from an EMBL/GenBank/DDBJ whole genome shotgun (WGS) entry which is preliminary data.</text>
</comment>
<sequence>MAIPYDLWKNNKYKHMKTIIFILCMTMAVPTAYTQTNSNTKVTVNYSSDDTDTGYNINISVSNTDDSYRLKASFPSDKTDKVKKFLKDHLDAKMTKSYGTYEWNYLANGEDGYKVKLKKGKLSVFLDKDAVSIDLVEDLIDAFDDLRSLIKDN</sequence>
<name>A0ABN1IXC6_9FLAO</name>
<proteinExistence type="predicted"/>